<dbReference type="InterPro" id="IPR029033">
    <property type="entry name" value="His_PPase_superfam"/>
</dbReference>
<dbReference type="OrthoDB" id="496981at2759"/>
<keyword evidence="2" id="KW-1185">Reference proteome</keyword>
<dbReference type="Proteomes" id="UP000316270">
    <property type="component" value="Chromosome 1"/>
</dbReference>
<reference evidence="1 2" key="1">
    <citation type="submission" date="2019-07" db="EMBL/GenBank/DDBJ databases">
        <title>Finished genome of Venturia effusa.</title>
        <authorList>
            <person name="Young C.A."/>
            <person name="Cox M.P."/>
            <person name="Ganley A.R.D."/>
            <person name="David W.J."/>
        </authorList>
    </citation>
    <scope>NUCLEOTIDE SEQUENCE [LARGE SCALE GENOMIC DNA]</scope>
    <source>
        <strain evidence="2">albino</strain>
    </source>
</reference>
<dbReference type="AlphaFoldDB" id="A0A517KVM6"/>
<name>A0A517KVM6_9PEZI</name>
<evidence type="ECO:0000313" key="1">
    <source>
        <dbReference type="EMBL" id="QDS67438.1"/>
    </source>
</evidence>
<proteinExistence type="predicted"/>
<organism evidence="1 2">
    <name type="scientific">Venturia effusa</name>
    <dbReference type="NCBI Taxonomy" id="50376"/>
    <lineage>
        <taxon>Eukaryota</taxon>
        <taxon>Fungi</taxon>
        <taxon>Dikarya</taxon>
        <taxon>Ascomycota</taxon>
        <taxon>Pezizomycotina</taxon>
        <taxon>Dothideomycetes</taxon>
        <taxon>Pleosporomycetidae</taxon>
        <taxon>Venturiales</taxon>
        <taxon>Venturiaceae</taxon>
        <taxon>Venturia</taxon>
    </lineage>
</organism>
<protein>
    <submittedName>
        <fullName evidence="1">Uncharacterized protein</fullName>
    </submittedName>
</protein>
<dbReference type="SUPFAM" id="SSF53254">
    <property type="entry name" value="Phosphoglycerate mutase-like"/>
    <property type="match status" value="1"/>
</dbReference>
<sequence>MRRTLQTADIALSDLIKKRNVDVKVDGGWQATEFPQFDFSRVDPEYPTKQGPYAFTRSAVLQRGQTVLRALYRRPERVVVVVSHSGFLRTAITSKQFGNADYRVYDFDEHVEPTTIDGVKIQYKLIERYETDSKGGGMGWSEIGHFGITTEDFPLMDPIKRSPDEVVDEVAELQ</sequence>
<accession>A0A517KVM6</accession>
<gene>
    <name evidence="1" type="ORF">FKW77_000383</name>
</gene>
<dbReference type="Gene3D" id="3.40.50.1240">
    <property type="entry name" value="Phosphoglycerate mutase-like"/>
    <property type="match status" value="1"/>
</dbReference>
<dbReference type="EMBL" id="CP042185">
    <property type="protein sequence ID" value="QDS67438.1"/>
    <property type="molecule type" value="Genomic_DNA"/>
</dbReference>
<evidence type="ECO:0000313" key="2">
    <source>
        <dbReference type="Proteomes" id="UP000316270"/>
    </source>
</evidence>